<dbReference type="Proteomes" id="UP000660729">
    <property type="component" value="Unassembled WGS sequence"/>
</dbReference>
<accession>A0A8H6VE69</accession>
<gene>
    <name evidence="2" type="ORF">HII31_09651</name>
</gene>
<feature type="compositionally biased region" description="Pro residues" evidence="1">
    <location>
        <begin position="135"/>
        <end position="151"/>
    </location>
</feature>
<evidence type="ECO:0000313" key="2">
    <source>
        <dbReference type="EMBL" id="KAF7189028.1"/>
    </source>
</evidence>
<protein>
    <recommendedName>
        <fullName evidence="4">RRM domain-containing protein</fullName>
    </recommendedName>
</protein>
<keyword evidence="3" id="KW-1185">Reference proteome</keyword>
<evidence type="ECO:0000256" key="1">
    <source>
        <dbReference type="SAM" id="MobiDB-lite"/>
    </source>
</evidence>
<dbReference type="EMBL" id="JABCIY010000197">
    <property type="protein sequence ID" value="KAF7189028.1"/>
    <property type="molecule type" value="Genomic_DNA"/>
</dbReference>
<feature type="region of interest" description="Disordered" evidence="1">
    <location>
        <begin position="221"/>
        <end position="256"/>
    </location>
</feature>
<comment type="caution">
    <text evidence="2">The sequence shown here is derived from an EMBL/GenBank/DDBJ whole genome shotgun (WGS) entry which is preliminary data.</text>
</comment>
<reference evidence="2" key="1">
    <citation type="submission" date="2020-04" db="EMBL/GenBank/DDBJ databases">
        <title>Draft genome resource of the tomato pathogen Pseudocercospora fuligena.</title>
        <authorList>
            <person name="Zaccaron A."/>
        </authorList>
    </citation>
    <scope>NUCLEOTIDE SEQUENCE</scope>
    <source>
        <strain evidence="2">PF001</strain>
    </source>
</reference>
<dbReference type="AlphaFoldDB" id="A0A8H6VE69"/>
<feature type="compositionally biased region" description="Polar residues" evidence="1">
    <location>
        <begin position="123"/>
        <end position="134"/>
    </location>
</feature>
<sequence length="256" mass="29018">MASIVRSTAARAVHLRISPRPSNLGESREILRLISQFGEVEYYKNLKYDTLSAPNTTLVIFRDEDAAYDCLKRSPIRFRMGRAPGPGDEEPRNTQQEHVRKPAQQHPRSDASAGPKRSGAWGLSQSRSMSTESLPNPPPRPNQMPFQAPSPPLIESRLFQVLVNPARIHFRDQINMGCYHGQFKLDTKSIAQRDLEQTVPLPGLSCVDWRALGKPWRVIDKEKDEEHNGPNRRKTLKELYEEGAQKTGFRSEALPN</sequence>
<evidence type="ECO:0000313" key="3">
    <source>
        <dbReference type="Proteomes" id="UP000660729"/>
    </source>
</evidence>
<evidence type="ECO:0008006" key="4">
    <source>
        <dbReference type="Google" id="ProtNLM"/>
    </source>
</evidence>
<organism evidence="2 3">
    <name type="scientific">Pseudocercospora fuligena</name>
    <dbReference type="NCBI Taxonomy" id="685502"/>
    <lineage>
        <taxon>Eukaryota</taxon>
        <taxon>Fungi</taxon>
        <taxon>Dikarya</taxon>
        <taxon>Ascomycota</taxon>
        <taxon>Pezizomycotina</taxon>
        <taxon>Dothideomycetes</taxon>
        <taxon>Dothideomycetidae</taxon>
        <taxon>Mycosphaerellales</taxon>
        <taxon>Mycosphaerellaceae</taxon>
        <taxon>Pseudocercospora</taxon>
    </lineage>
</organism>
<proteinExistence type="predicted"/>
<feature type="compositionally biased region" description="Basic and acidic residues" evidence="1">
    <location>
        <begin position="89"/>
        <end position="100"/>
    </location>
</feature>
<name>A0A8H6VE69_9PEZI</name>
<feature type="region of interest" description="Disordered" evidence="1">
    <location>
        <begin position="78"/>
        <end position="151"/>
    </location>
</feature>
<dbReference type="OrthoDB" id="5367448at2759"/>